<evidence type="ECO:0000256" key="2">
    <source>
        <dbReference type="ARBA" id="ARBA00022692"/>
    </source>
</evidence>
<evidence type="ECO:0000256" key="1">
    <source>
        <dbReference type="ARBA" id="ARBA00004167"/>
    </source>
</evidence>
<comment type="subcellular location">
    <subcellularLocation>
        <location evidence="1">Membrane</location>
        <topology evidence="1">Single-pass membrane protein</topology>
    </subcellularLocation>
</comment>
<organism evidence="6 7">
    <name type="scientific">Nocardiopsis ansamitocini</name>
    <dbReference type="NCBI Taxonomy" id="1670832"/>
    <lineage>
        <taxon>Bacteria</taxon>
        <taxon>Bacillati</taxon>
        <taxon>Actinomycetota</taxon>
        <taxon>Actinomycetes</taxon>
        <taxon>Streptosporangiales</taxon>
        <taxon>Nocardiopsidaceae</taxon>
        <taxon>Nocardiopsis</taxon>
    </lineage>
</organism>
<feature type="region of interest" description="Disordered" evidence="5">
    <location>
        <begin position="1"/>
        <end position="126"/>
    </location>
</feature>
<dbReference type="InterPro" id="IPR007343">
    <property type="entry name" value="Uncharacterised_pept_Zn_put"/>
</dbReference>
<evidence type="ECO:0000313" key="7">
    <source>
        <dbReference type="Proteomes" id="UP001165092"/>
    </source>
</evidence>
<keyword evidence="4" id="KW-0472">Membrane</keyword>
<reference evidence="6" key="1">
    <citation type="submission" date="2023-02" db="EMBL/GenBank/DDBJ databases">
        <title>Nocardiopsis ansamitocini NBRC 112285.</title>
        <authorList>
            <person name="Ichikawa N."/>
            <person name="Sato H."/>
            <person name="Tonouchi N."/>
        </authorList>
    </citation>
    <scope>NUCLEOTIDE SEQUENCE</scope>
    <source>
        <strain evidence="6">NBRC 112285</strain>
    </source>
</reference>
<feature type="compositionally biased region" description="Pro residues" evidence="5">
    <location>
        <begin position="67"/>
        <end position="89"/>
    </location>
</feature>
<dbReference type="PANTHER" id="PTHR30168">
    <property type="entry name" value="PUTATIVE MEMBRANE PROTEIN YPFJ"/>
    <property type="match status" value="1"/>
</dbReference>
<dbReference type="AlphaFoldDB" id="A0A9W6P7L9"/>
<evidence type="ECO:0000256" key="4">
    <source>
        <dbReference type="ARBA" id="ARBA00023136"/>
    </source>
</evidence>
<feature type="compositionally biased region" description="Pro residues" evidence="5">
    <location>
        <begin position="34"/>
        <end position="46"/>
    </location>
</feature>
<evidence type="ECO:0000256" key="5">
    <source>
        <dbReference type="SAM" id="MobiDB-lite"/>
    </source>
</evidence>
<feature type="compositionally biased region" description="Low complexity" evidence="5">
    <location>
        <begin position="99"/>
        <end position="112"/>
    </location>
</feature>
<evidence type="ECO:0000313" key="6">
    <source>
        <dbReference type="EMBL" id="GLU48985.1"/>
    </source>
</evidence>
<dbReference type="Proteomes" id="UP001165092">
    <property type="component" value="Unassembled WGS sequence"/>
</dbReference>
<protein>
    <recommendedName>
        <fullName evidence="8">Neutral zinc metallopeptidase</fullName>
    </recommendedName>
</protein>
<dbReference type="Pfam" id="PF04228">
    <property type="entry name" value="Zn_peptidase"/>
    <property type="match status" value="1"/>
</dbReference>
<name>A0A9W6P7L9_9ACTN</name>
<comment type="caution">
    <text evidence="6">The sequence shown here is derived from an EMBL/GenBank/DDBJ whole genome shotgun (WGS) entry which is preliminary data.</text>
</comment>
<sequence length="434" mass="46241">MDVPRDGEPEPGQEPPPVPQAAPREPTVDEPRPQQGPSPAQPPPSPAHTDGRPPSQPTAENGRRSPVGPPPWAAPGGPFPAAPARPHGPPAWQQGTSGPGYQQPPGWGYGVQPSPPGHGQGPWPYAAHPASGYGPWAPQPSQPRPLRRGLGLWLTAGGSAFAAVVSLVLCVGLMVVSIQDGSTSPGKPERPYDSSWYSSADPIAVDIQDHPLYDLSPPAPVDCDVPAFDASSAAEWESFTETVGPCLDAMWNPTMAELGLHPETPSYVVLDKVPPEMEGDDEEGWVLAYYMDYDLTITVLVPSVRNLLPYPNMGDERIWFALLAHEYGHHIQGQTEILAESDSVGNSSTSDNEFLDSSRRVELQAECFAGAAFTAVNGYGADDAEFTNRNFNADSADSTSHGSATNRVHWFDSGAEMETLEACNTFGASKALTK</sequence>
<keyword evidence="7" id="KW-1185">Reference proteome</keyword>
<dbReference type="EMBL" id="BSQG01000005">
    <property type="protein sequence ID" value="GLU48985.1"/>
    <property type="molecule type" value="Genomic_DNA"/>
</dbReference>
<keyword evidence="2" id="KW-0812">Transmembrane</keyword>
<proteinExistence type="predicted"/>
<dbReference type="GO" id="GO:0016020">
    <property type="term" value="C:membrane"/>
    <property type="evidence" value="ECO:0007669"/>
    <property type="project" value="UniProtKB-SubCell"/>
</dbReference>
<dbReference type="PANTHER" id="PTHR30168:SF0">
    <property type="entry name" value="INNER MEMBRANE PROTEIN"/>
    <property type="match status" value="1"/>
</dbReference>
<keyword evidence="3" id="KW-1133">Transmembrane helix</keyword>
<accession>A0A9W6P7L9</accession>
<gene>
    <name evidence="6" type="ORF">Nans01_33360</name>
</gene>
<evidence type="ECO:0000256" key="3">
    <source>
        <dbReference type="ARBA" id="ARBA00022989"/>
    </source>
</evidence>
<evidence type="ECO:0008006" key="8">
    <source>
        <dbReference type="Google" id="ProtNLM"/>
    </source>
</evidence>